<dbReference type="PRINTS" id="PR00881">
    <property type="entry name" value="L7ARS6FAMILY"/>
</dbReference>
<proteinExistence type="inferred from homology"/>
<dbReference type="PRINTS" id="PR00882">
    <property type="entry name" value="RIBOSOMALL7A"/>
</dbReference>
<dbReference type="Ensembl" id="ENSCCAT00000051940.1">
    <property type="protein sequence ID" value="ENSCCAP00000034168.1"/>
    <property type="gene ID" value="ENSCCAG00000035068.1"/>
</dbReference>
<protein>
    <recommendedName>
        <fullName evidence="5">60S ribosomal protein L7a</fullName>
    </recommendedName>
</protein>
<dbReference type="Gene3D" id="3.30.1330.30">
    <property type="match status" value="1"/>
</dbReference>
<evidence type="ECO:0000256" key="6">
    <source>
        <dbReference type="SAM" id="MobiDB-lite"/>
    </source>
</evidence>
<evidence type="ECO:0000256" key="1">
    <source>
        <dbReference type="ARBA" id="ARBA00007337"/>
    </source>
</evidence>
<evidence type="ECO:0000313" key="8">
    <source>
        <dbReference type="Ensembl" id="ENSCCAP00000034168.1"/>
    </source>
</evidence>
<evidence type="ECO:0000256" key="4">
    <source>
        <dbReference type="ARBA" id="ARBA00046616"/>
    </source>
</evidence>
<evidence type="ECO:0000313" key="9">
    <source>
        <dbReference type="Proteomes" id="UP000233040"/>
    </source>
</evidence>
<keyword evidence="3 5" id="KW-0687">Ribonucleoprotein</keyword>
<comment type="similarity">
    <text evidence="1 5">Belongs to the eukaryotic ribosomal protein eL8 family.</text>
</comment>
<dbReference type="Proteomes" id="UP000233040">
    <property type="component" value="Unassembled WGS sequence"/>
</dbReference>
<dbReference type="InterPro" id="IPR018492">
    <property type="entry name" value="Ribosomal_eL8/Nhp2"/>
</dbReference>
<accession>A0A2K5S197</accession>
<evidence type="ECO:0000259" key="7">
    <source>
        <dbReference type="Pfam" id="PF01248"/>
    </source>
</evidence>
<dbReference type="AlphaFoldDB" id="A0A2K5S197"/>
<dbReference type="InterPro" id="IPR004038">
    <property type="entry name" value="Ribosomal_eL8/eL30/eS12/Gad45"/>
</dbReference>
<reference evidence="8" key="1">
    <citation type="submission" date="2025-08" db="UniProtKB">
        <authorList>
            <consortium name="Ensembl"/>
        </authorList>
    </citation>
    <scope>IDENTIFICATION</scope>
</reference>
<dbReference type="STRING" id="9516.ENSCCAP00000034168"/>
<comment type="subunit">
    <text evidence="4">Component of the large ribosomal subunit. Interacts with CRY1. Interacts with DICER1, AGO2, TARBP2, MOV10 and EIF6; they form a large RNA-induced silencing complex (RISC).</text>
</comment>
<dbReference type="GO" id="GO:0022625">
    <property type="term" value="C:cytosolic large ribosomal subunit"/>
    <property type="evidence" value="ECO:0007669"/>
    <property type="project" value="UniProtKB-UniRule"/>
</dbReference>
<dbReference type="PANTHER" id="PTHR23105">
    <property type="entry name" value="RIBOSOMAL PROTEIN L7AE FAMILY MEMBER"/>
    <property type="match status" value="1"/>
</dbReference>
<dbReference type="GeneTree" id="ENSGT00940000155193"/>
<keyword evidence="9" id="KW-1185">Reference proteome</keyword>
<evidence type="ECO:0000256" key="3">
    <source>
        <dbReference type="ARBA" id="ARBA00023274"/>
    </source>
</evidence>
<name>A0A2K5S197_CEBIM</name>
<dbReference type="InterPro" id="IPR050257">
    <property type="entry name" value="eL8/uL1-like"/>
</dbReference>
<reference evidence="8" key="2">
    <citation type="submission" date="2025-09" db="UniProtKB">
        <authorList>
            <consortium name="Ensembl"/>
        </authorList>
    </citation>
    <scope>IDENTIFICATION</scope>
</reference>
<dbReference type="GO" id="GO:0003723">
    <property type="term" value="F:RNA binding"/>
    <property type="evidence" value="ECO:0007669"/>
    <property type="project" value="UniProtKB-UniRule"/>
</dbReference>
<sequence length="138" mass="15293">GSPLLYYQDLHHCRIQPRVNTVTALVENKKAQLVVIANAFFQLVVFLPALCQKMGVPYCTIKAKARLGRLIHRKTCTTVAFTQVNEEDKGALAELVGADEVRAASHKILSCNVLGPKSGSHRQAWKKERPKELESDLG</sequence>
<organism evidence="8 9">
    <name type="scientific">Cebus imitator</name>
    <name type="common">Panamanian white-faced capuchin</name>
    <name type="synonym">Cebus capucinus imitator</name>
    <dbReference type="NCBI Taxonomy" id="2715852"/>
    <lineage>
        <taxon>Eukaryota</taxon>
        <taxon>Metazoa</taxon>
        <taxon>Chordata</taxon>
        <taxon>Craniata</taxon>
        <taxon>Vertebrata</taxon>
        <taxon>Euteleostomi</taxon>
        <taxon>Mammalia</taxon>
        <taxon>Eutheria</taxon>
        <taxon>Euarchontoglires</taxon>
        <taxon>Primates</taxon>
        <taxon>Haplorrhini</taxon>
        <taxon>Platyrrhini</taxon>
        <taxon>Cebidae</taxon>
        <taxon>Cebinae</taxon>
        <taxon>Cebus</taxon>
    </lineage>
</organism>
<comment type="function">
    <text evidence="5">Component of the ribosome.</text>
</comment>
<evidence type="ECO:0000256" key="2">
    <source>
        <dbReference type="ARBA" id="ARBA00022980"/>
    </source>
</evidence>
<feature type="region of interest" description="Disordered" evidence="6">
    <location>
        <begin position="118"/>
        <end position="138"/>
    </location>
</feature>
<keyword evidence="2 5" id="KW-0689">Ribosomal protein</keyword>
<dbReference type="InterPro" id="IPR029064">
    <property type="entry name" value="Ribosomal_eL30-like_sf"/>
</dbReference>
<feature type="compositionally biased region" description="Basic and acidic residues" evidence="6">
    <location>
        <begin position="125"/>
        <end position="138"/>
    </location>
</feature>
<feature type="domain" description="Ribosomal protein eL8/eL30/eS12/Gadd45" evidence="7">
    <location>
        <begin position="19"/>
        <end position="90"/>
    </location>
</feature>
<evidence type="ECO:0000256" key="5">
    <source>
        <dbReference type="RuleBase" id="RU367042"/>
    </source>
</evidence>
<dbReference type="Pfam" id="PF01248">
    <property type="entry name" value="Ribosomal_L7Ae"/>
    <property type="match status" value="1"/>
</dbReference>
<dbReference type="InterPro" id="IPR001921">
    <property type="entry name" value="Ribosomal_eL8_euk"/>
</dbReference>
<dbReference type="SUPFAM" id="SSF55315">
    <property type="entry name" value="L30e-like"/>
    <property type="match status" value="1"/>
</dbReference>